<keyword evidence="6 7" id="KW-0472">Membrane</keyword>
<dbReference type="AlphaFoldDB" id="A0A5E4W901"/>
<dbReference type="Pfam" id="PF00813">
    <property type="entry name" value="FliP"/>
    <property type="match status" value="1"/>
</dbReference>
<dbReference type="NCBIfam" id="TIGR01102">
    <property type="entry name" value="yscR"/>
    <property type="match status" value="1"/>
</dbReference>
<evidence type="ECO:0000313" key="9">
    <source>
        <dbReference type="Proteomes" id="UP000343335"/>
    </source>
</evidence>
<feature type="transmembrane region" description="Helical" evidence="7">
    <location>
        <begin position="159"/>
        <end position="183"/>
    </location>
</feature>
<dbReference type="NCBIfam" id="NF009438">
    <property type="entry name" value="PRK12797.1"/>
    <property type="match status" value="1"/>
</dbReference>
<dbReference type="PANTHER" id="PTHR30587:SF2">
    <property type="entry name" value="SURFACE PRESENTATION OF ANTIGENS PROTEIN SPAP"/>
    <property type="match status" value="1"/>
</dbReference>
<name>A0A5E4W901_9BURK</name>
<feature type="transmembrane region" description="Helical" evidence="7">
    <location>
        <begin position="12"/>
        <end position="41"/>
    </location>
</feature>
<protein>
    <submittedName>
        <fullName evidence="8">Type III secretion system protein SsaR</fullName>
    </submittedName>
</protein>
<evidence type="ECO:0000256" key="3">
    <source>
        <dbReference type="ARBA" id="ARBA00022475"/>
    </source>
</evidence>
<keyword evidence="4 7" id="KW-0812">Transmembrane</keyword>
<dbReference type="GO" id="GO:0005886">
    <property type="term" value="C:plasma membrane"/>
    <property type="evidence" value="ECO:0007669"/>
    <property type="project" value="UniProtKB-SubCell"/>
</dbReference>
<sequence>MINDITPVTLAMYLALLSLVPIIVVMTTSFLKISIVILLVRNALGVQQIPPNIAIYSITIVLTCYVMAPVAHTMYATVSESPEAMKSIPAFIESTIAAAGPLREFLSHHSDPDQVTFFANTVKRIWPAELAATVTGNDFSVLLPAFLVTELSRAFMVGFLLYLPFVVIDLIVQSVMLALGMMMMSPMTISLPLKLLLFVMADGWSRLLHGLVVSYAS</sequence>
<gene>
    <name evidence="8" type="primary">ssaR_1</name>
    <name evidence="8" type="ORF">PCO31010_03127</name>
</gene>
<evidence type="ECO:0000256" key="7">
    <source>
        <dbReference type="RuleBase" id="RU362070"/>
    </source>
</evidence>
<feature type="transmembrane region" description="Helical" evidence="7">
    <location>
        <begin position="53"/>
        <end position="75"/>
    </location>
</feature>
<dbReference type="PRINTS" id="PR01302">
    <property type="entry name" value="TYPE3IMPPROT"/>
</dbReference>
<evidence type="ECO:0000256" key="5">
    <source>
        <dbReference type="ARBA" id="ARBA00022989"/>
    </source>
</evidence>
<dbReference type="InterPro" id="IPR005773">
    <property type="entry name" value="T3SS_YscR-like"/>
</dbReference>
<dbReference type="GO" id="GO:0009306">
    <property type="term" value="P:protein secretion"/>
    <property type="evidence" value="ECO:0007669"/>
    <property type="project" value="UniProtKB-UniRule"/>
</dbReference>
<evidence type="ECO:0000256" key="6">
    <source>
        <dbReference type="ARBA" id="ARBA00023136"/>
    </source>
</evidence>
<dbReference type="EMBL" id="CABPSA010000005">
    <property type="protein sequence ID" value="VVE20349.1"/>
    <property type="molecule type" value="Genomic_DNA"/>
</dbReference>
<evidence type="ECO:0000256" key="4">
    <source>
        <dbReference type="ARBA" id="ARBA00022692"/>
    </source>
</evidence>
<keyword evidence="3 7" id="KW-1003">Cell membrane</keyword>
<comment type="caution">
    <text evidence="7">Lacks conserved residue(s) required for the propagation of feature annotation.</text>
</comment>
<reference evidence="8 9" key="1">
    <citation type="submission" date="2019-08" db="EMBL/GenBank/DDBJ databases">
        <authorList>
            <person name="Peeters C."/>
        </authorList>
    </citation>
    <scope>NUCLEOTIDE SEQUENCE [LARGE SCALE GENOMIC DNA]</scope>
    <source>
        <strain evidence="8 9">LMG 31010</strain>
    </source>
</reference>
<dbReference type="InterPro" id="IPR005838">
    <property type="entry name" value="T3SS_IM_P"/>
</dbReference>
<comment type="subcellular location">
    <subcellularLocation>
        <location evidence="1">Cell membrane</location>
        <topology evidence="1">Multi-pass membrane protein</topology>
    </subcellularLocation>
</comment>
<evidence type="ECO:0000256" key="1">
    <source>
        <dbReference type="ARBA" id="ARBA00004651"/>
    </source>
</evidence>
<evidence type="ECO:0000256" key="2">
    <source>
        <dbReference type="ARBA" id="ARBA00006257"/>
    </source>
</evidence>
<keyword evidence="5 7" id="KW-1133">Transmembrane helix</keyword>
<proteinExistence type="inferred from homology"/>
<dbReference type="Proteomes" id="UP000343335">
    <property type="component" value="Unassembled WGS sequence"/>
</dbReference>
<dbReference type="PANTHER" id="PTHR30587">
    <property type="entry name" value="FLAGELLAR BIOSYNTHETIC PROTEIN FLIP"/>
    <property type="match status" value="1"/>
</dbReference>
<organism evidence="8 9">
    <name type="scientific">Pandoraea commovens</name>
    <dbReference type="NCBI Taxonomy" id="2508289"/>
    <lineage>
        <taxon>Bacteria</taxon>
        <taxon>Pseudomonadati</taxon>
        <taxon>Pseudomonadota</taxon>
        <taxon>Betaproteobacteria</taxon>
        <taxon>Burkholderiales</taxon>
        <taxon>Burkholderiaceae</taxon>
        <taxon>Pandoraea</taxon>
    </lineage>
</organism>
<comment type="similarity">
    <text evidence="2 7">Belongs to the FliP/MopC/SpaP family.</text>
</comment>
<dbReference type="PROSITE" id="PS01061">
    <property type="entry name" value="FLIP_2"/>
    <property type="match status" value="1"/>
</dbReference>
<accession>A0A5E4W901</accession>
<evidence type="ECO:0000313" key="8">
    <source>
        <dbReference type="EMBL" id="VVE20349.1"/>
    </source>
</evidence>